<dbReference type="InterPro" id="IPR036291">
    <property type="entry name" value="NAD(P)-bd_dom_sf"/>
</dbReference>
<evidence type="ECO:0000313" key="2">
    <source>
        <dbReference type="EMBL" id="OGN14598.1"/>
    </source>
</evidence>
<name>A0A1F8FPW8_9BACT</name>
<evidence type="ECO:0000313" key="3">
    <source>
        <dbReference type="Proteomes" id="UP000176581"/>
    </source>
</evidence>
<dbReference type="PANTHER" id="PTHR43238">
    <property type="entry name" value="GDP-L-FUCOSE SYNTHASE"/>
    <property type="match status" value="1"/>
</dbReference>
<dbReference type="SUPFAM" id="SSF51735">
    <property type="entry name" value="NAD(P)-binding Rossmann-fold domains"/>
    <property type="match status" value="1"/>
</dbReference>
<dbReference type="Gene3D" id="3.90.25.10">
    <property type="entry name" value="UDP-galactose 4-epimerase, domain 1"/>
    <property type="match status" value="1"/>
</dbReference>
<gene>
    <name evidence="2" type="ORF">A3J47_02955</name>
</gene>
<dbReference type="Pfam" id="PF01370">
    <property type="entry name" value="Epimerase"/>
    <property type="match status" value="1"/>
</dbReference>
<dbReference type="Gene3D" id="3.40.50.720">
    <property type="entry name" value="NAD(P)-binding Rossmann-like Domain"/>
    <property type="match status" value="1"/>
</dbReference>
<dbReference type="AlphaFoldDB" id="A0A1F8FPW8"/>
<proteinExistence type="predicted"/>
<reference evidence="2 3" key="1">
    <citation type="journal article" date="2016" name="Nat. Commun.">
        <title>Thousands of microbial genomes shed light on interconnected biogeochemical processes in an aquifer system.</title>
        <authorList>
            <person name="Anantharaman K."/>
            <person name="Brown C.T."/>
            <person name="Hug L.A."/>
            <person name="Sharon I."/>
            <person name="Castelle C.J."/>
            <person name="Probst A.J."/>
            <person name="Thomas B.C."/>
            <person name="Singh A."/>
            <person name="Wilkins M.J."/>
            <person name="Karaoz U."/>
            <person name="Brodie E.L."/>
            <person name="Williams K.H."/>
            <person name="Hubbard S.S."/>
            <person name="Banfield J.F."/>
        </authorList>
    </citation>
    <scope>NUCLEOTIDE SEQUENCE [LARGE SCALE GENOMIC DNA]</scope>
</reference>
<sequence>MTKRKILVCGASGFIGRNLFEFLSQRADLDVYGTYLTNEDLNKQPPHRRLWRVDFTNLESARKITSGFDIIINAAAVTDGSGAVKAHPERYIAASNRINTNLIEATHDNGTPQFVFLSCTMMYPSSSRPLSEEEIELTNIYAWIKVFAEQLCQFYSKLGRTKYTVIRHSNIYGPYDKFDLDRSHVFAATITKVMAGADSGKITMWGRGSEKRDFLHISDLLKFIGLVIDKADHEYDVFNVGLGQSFSVKELVERIVSISGKKLTTEWDVSKPSSNNETLIDIRKAERILGWKPAIDLNEGIRQTIDWYLKNKGERNGK</sequence>
<feature type="domain" description="NAD-dependent epimerase/dehydratase" evidence="1">
    <location>
        <begin position="6"/>
        <end position="241"/>
    </location>
</feature>
<dbReference type="InterPro" id="IPR001509">
    <property type="entry name" value="Epimerase_deHydtase"/>
</dbReference>
<comment type="caution">
    <text evidence="2">The sequence shown here is derived from an EMBL/GenBank/DDBJ whole genome shotgun (WGS) entry which is preliminary data.</text>
</comment>
<evidence type="ECO:0000259" key="1">
    <source>
        <dbReference type="Pfam" id="PF01370"/>
    </source>
</evidence>
<organism evidence="2 3">
    <name type="scientific">Candidatus Yanofskybacteria bacterium RIFCSPHIGHO2_02_FULL_43_22</name>
    <dbReference type="NCBI Taxonomy" id="1802681"/>
    <lineage>
        <taxon>Bacteria</taxon>
        <taxon>Candidatus Yanofskyibacteriota</taxon>
    </lineage>
</organism>
<dbReference type="EMBL" id="MGJV01000024">
    <property type="protein sequence ID" value="OGN14598.1"/>
    <property type="molecule type" value="Genomic_DNA"/>
</dbReference>
<dbReference type="GO" id="GO:0050577">
    <property type="term" value="F:GDP-L-fucose synthase activity"/>
    <property type="evidence" value="ECO:0007669"/>
    <property type="project" value="TreeGrafter"/>
</dbReference>
<dbReference type="Proteomes" id="UP000176581">
    <property type="component" value="Unassembled WGS sequence"/>
</dbReference>
<protein>
    <recommendedName>
        <fullName evidence="1">NAD-dependent epimerase/dehydratase domain-containing protein</fullName>
    </recommendedName>
</protein>
<dbReference type="PANTHER" id="PTHR43238:SF1">
    <property type="entry name" value="GDP-L-FUCOSE SYNTHASE"/>
    <property type="match status" value="1"/>
</dbReference>
<accession>A0A1F8FPW8</accession>